<dbReference type="Proteomes" id="UP000765509">
    <property type="component" value="Unassembled WGS sequence"/>
</dbReference>
<evidence type="ECO:0000259" key="1">
    <source>
        <dbReference type="Pfam" id="PF17921"/>
    </source>
</evidence>
<accession>A0A9Q3FCQ4</accession>
<evidence type="ECO:0000313" key="2">
    <source>
        <dbReference type="EMBL" id="MBW0534542.1"/>
    </source>
</evidence>
<feature type="domain" description="Integrase zinc-binding" evidence="1">
    <location>
        <begin position="8"/>
        <end position="62"/>
    </location>
</feature>
<comment type="caution">
    <text evidence="2">The sequence shown here is derived from an EMBL/GenBank/DDBJ whole genome shotgun (WGS) entry which is preliminary data.</text>
</comment>
<dbReference type="Pfam" id="PF17921">
    <property type="entry name" value="Integrase_H2C2"/>
    <property type="match status" value="1"/>
</dbReference>
<name>A0A9Q3FCQ4_9BASI</name>
<dbReference type="EMBL" id="AVOT02039471">
    <property type="protein sequence ID" value="MBW0534542.1"/>
    <property type="molecule type" value="Genomic_DNA"/>
</dbReference>
<dbReference type="OrthoDB" id="3158924at2759"/>
<sequence>MTLCSRFLINTIINEFHDSIYSENISEDRTLQKMKNCEWWPSWRKETIEYCHTCDRCQKENRSTGKKFVLTIPIQEPKSPWEFAHMDWVKALPRSSYKGYNYFLVIDRYRKTPIFLPCHKDGTSIDTDLIL</sequence>
<evidence type="ECO:0000313" key="3">
    <source>
        <dbReference type="Proteomes" id="UP000765509"/>
    </source>
</evidence>
<dbReference type="InterPro" id="IPR041588">
    <property type="entry name" value="Integrase_H2C2"/>
</dbReference>
<keyword evidence="3" id="KW-1185">Reference proteome</keyword>
<proteinExistence type="predicted"/>
<protein>
    <recommendedName>
        <fullName evidence="1">Integrase zinc-binding domain-containing protein</fullName>
    </recommendedName>
</protein>
<gene>
    <name evidence="2" type="ORF">O181_074257</name>
</gene>
<organism evidence="2 3">
    <name type="scientific">Austropuccinia psidii MF-1</name>
    <dbReference type="NCBI Taxonomy" id="1389203"/>
    <lineage>
        <taxon>Eukaryota</taxon>
        <taxon>Fungi</taxon>
        <taxon>Dikarya</taxon>
        <taxon>Basidiomycota</taxon>
        <taxon>Pucciniomycotina</taxon>
        <taxon>Pucciniomycetes</taxon>
        <taxon>Pucciniales</taxon>
        <taxon>Sphaerophragmiaceae</taxon>
        <taxon>Austropuccinia</taxon>
    </lineage>
</organism>
<dbReference type="PANTHER" id="PTHR37984">
    <property type="entry name" value="PROTEIN CBG26694"/>
    <property type="match status" value="1"/>
</dbReference>
<dbReference type="AlphaFoldDB" id="A0A9Q3FCQ4"/>
<dbReference type="PANTHER" id="PTHR37984:SF5">
    <property type="entry name" value="PROTEIN NYNRIN-LIKE"/>
    <property type="match status" value="1"/>
</dbReference>
<dbReference type="InterPro" id="IPR050951">
    <property type="entry name" value="Retrovirus_Pol_polyprotein"/>
</dbReference>
<reference evidence="2" key="1">
    <citation type="submission" date="2021-03" db="EMBL/GenBank/DDBJ databases">
        <title>Draft genome sequence of rust myrtle Austropuccinia psidii MF-1, a brazilian biotype.</title>
        <authorList>
            <person name="Quecine M.C."/>
            <person name="Pachon D.M.R."/>
            <person name="Bonatelli M.L."/>
            <person name="Correr F.H."/>
            <person name="Franceschini L.M."/>
            <person name="Leite T.F."/>
            <person name="Margarido G.R.A."/>
            <person name="Almeida C.A."/>
            <person name="Ferrarezi J.A."/>
            <person name="Labate C.A."/>
        </authorList>
    </citation>
    <scope>NUCLEOTIDE SEQUENCE</scope>
    <source>
        <strain evidence="2">MF-1</strain>
    </source>
</reference>
<dbReference type="Gene3D" id="1.10.340.70">
    <property type="match status" value="1"/>
</dbReference>